<evidence type="ECO:0000256" key="1">
    <source>
        <dbReference type="SAM" id="MobiDB-lite"/>
    </source>
</evidence>
<dbReference type="Pfam" id="PF00501">
    <property type="entry name" value="AMP-binding"/>
    <property type="match status" value="1"/>
</dbReference>
<dbReference type="InterPro" id="IPR042099">
    <property type="entry name" value="ANL_N_sf"/>
</dbReference>
<reference evidence="3 4" key="1">
    <citation type="submission" date="2020-05" db="EMBL/GenBank/DDBJ databases">
        <title>Complete genome of Desulfobulbus oligotrophicus.</title>
        <authorList>
            <person name="Podar M."/>
        </authorList>
    </citation>
    <scope>NUCLEOTIDE SEQUENCE [LARGE SCALE GENOMIC DNA]</scope>
    <source>
        <strain evidence="3 4">Prop6</strain>
    </source>
</reference>
<dbReference type="GO" id="GO:0004467">
    <property type="term" value="F:long-chain fatty acid-CoA ligase activity"/>
    <property type="evidence" value="ECO:0007669"/>
    <property type="project" value="TreeGrafter"/>
</dbReference>
<dbReference type="GO" id="GO:0016020">
    <property type="term" value="C:membrane"/>
    <property type="evidence" value="ECO:0007669"/>
    <property type="project" value="TreeGrafter"/>
</dbReference>
<dbReference type="PANTHER" id="PTHR43272:SF52">
    <property type="entry name" value="AMP-DEPENDENT SYNTHETASE_LIGASE DOMAIN-CONTAINING PROTEIN"/>
    <property type="match status" value="1"/>
</dbReference>
<organism evidence="3 4">
    <name type="scientific">Desulfobulbus oligotrophicus</name>
    <dbReference type="NCBI Taxonomy" id="1909699"/>
    <lineage>
        <taxon>Bacteria</taxon>
        <taxon>Pseudomonadati</taxon>
        <taxon>Thermodesulfobacteriota</taxon>
        <taxon>Desulfobulbia</taxon>
        <taxon>Desulfobulbales</taxon>
        <taxon>Desulfobulbaceae</taxon>
        <taxon>Desulfobulbus</taxon>
    </lineage>
</organism>
<evidence type="ECO:0000313" key="4">
    <source>
        <dbReference type="Proteomes" id="UP000596092"/>
    </source>
</evidence>
<sequence>METLPDARESSSDACEDSSQDQVNAVHLPVIQENATTINDLIDISCRKYRQLPAIGMALEEALTYKEFHERILSIAAYLRHLGVKQGDRVALLGENSHHWGTVYLAVVRLGACAVPIFPDLPEGDVHHILGQMGCNIIFVTQRQIEKIYDLKQQLQHVITFDDYHDNTGLITTQTFSDFLAEALAEFGEQARDETLEFPGVKTDDLATILYTSGTSGFSKAVMLSHGNLCANAYSAAGVIQIAPGWVFLSVLPISHIYEFTVGLLLPLLKGCRVVYAGKPPTPAILQKICEKEQPHAMLIVPLIIEKIFKKRVAPALEKSKMLSFLCKFSMSRKMVYRKIGARLYAFFGNRLQVMGIGGAALNPDVETFIRDAEFPFIVGYGLTETSPLLAGGPHGDQTIAHGSAGKPVPHVEIRIADPHPETGVGEILARGRNIMQGYYNDPDATEATFTGDGWLRTGDLGLIDGKGNLHIKGRSKSVIVLSNGENVYPEAIEHKIDAFPFVLESLVIESCGKLEAWVYPDYEFIDSRTMGQNQTQRQQFITELLEEMRTSINTQLSNSSRLSRILERREPFIKTATHKIKRYLYSTGNMQA</sequence>
<gene>
    <name evidence="3" type="ORF">HP555_06225</name>
</gene>
<dbReference type="KEGG" id="dog:HP555_06225"/>
<dbReference type="Gene3D" id="3.40.50.12780">
    <property type="entry name" value="N-terminal domain of ligase-like"/>
    <property type="match status" value="1"/>
</dbReference>
<evidence type="ECO:0000259" key="2">
    <source>
        <dbReference type="Pfam" id="PF00501"/>
    </source>
</evidence>
<dbReference type="InterPro" id="IPR000873">
    <property type="entry name" value="AMP-dep_synth/lig_dom"/>
</dbReference>
<feature type="domain" description="AMP-dependent synthetase/ligase" evidence="2">
    <location>
        <begin position="46"/>
        <end position="440"/>
    </location>
</feature>
<accession>A0A7T5VCW5</accession>
<dbReference type="EMBL" id="CP054140">
    <property type="protein sequence ID" value="QQG65491.1"/>
    <property type="molecule type" value="Genomic_DNA"/>
</dbReference>
<dbReference type="SUPFAM" id="SSF56801">
    <property type="entry name" value="Acetyl-CoA synthetase-like"/>
    <property type="match status" value="1"/>
</dbReference>
<dbReference type="PANTHER" id="PTHR43272">
    <property type="entry name" value="LONG-CHAIN-FATTY-ACID--COA LIGASE"/>
    <property type="match status" value="1"/>
</dbReference>
<evidence type="ECO:0000313" key="3">
    <source>
        <dbReference type="EMBL" id="QQG65491.1"/>
    </source>
</evidence>
<protein>
    <submittedName>
        <fullName evidence="3">AMP-binding protein</fullName>
    </submittedName>
</protein>
<keyword evidence="4" id="KW-1185">Reference proteome</keyword>
<feature type="region of interest" description="Disordered" evidence="1">
    <location>
        <begin position="1"/>
        <end position="21"/>
    </location>
</feature>
<dbReference type="InterPro" id="IPR020845">
    <property type="entry name" value="AMP-binding_CS"/>
</dbReference>
<dbReference type="RefSeq" id="WP_199264313.1">
    <property type="nucleotide sequence ID" value="NZ_CP054140.1"/>
</dbReference>
<name>A0A7T5VCW5_9BACT</name>
<dbReference type="AlphaFoldDB" id="A0A7T5VCW5"/>
<dbReference type="PROSITE" id="PS00455">
    <property type="entry name" value="AMP_BINDING"/>
    <property type="match status" value="1"/>
</dbReference>
<dbReference type="Proteomes" id="UP000596092">
    <property type="component" value="Chromosome"/>
</dbReference>
<proteinExistence type="predicted"/>
<feature type="compositionally biased region" description="Basic and acidic residues" evidence="1">
    <location>
        <begin position="1"/>
        <end position="11"/>
    </location>
</feature>